<dbReference type="Gene3D" id="2.120.10.10">
    <property type="match status" value="1"/>
</dbReference>
<accession>A0A938WP16</accession>
<feature type="domain" description="Alpha-L-rhamnosidase six-hairpin glycosidase" evidence="7">
    <location>
        <begin position="458"/>
        <end position="815"/>
    </location>
</feature>
<dbReference type="SUPFAM" id="SSF50939">
    <property type="entry name" value="Sialidases"/>
    <property type="match status" value="1"/>
</dbReference>
<dbReference type="CDD" id="cd15482">
    <property type="entry name" value="Sialidase_non-viral"/>
    <property type="match status" value="1"/>
</dbReference>
<comment type="caution">
    <text evidence="9">The sequence shown here is derived from an EMBL/GenBank/DDBJ whole genome shotgun (WGS) entry which is preliminary data.</text>
</comment>
<dbReference type="GO" id="GO:0030596">
    <property type="term" value="F:alpha-L-rhamnosidase activity"/>
    <property type="evidence" value="ECO:0007669"/>
    <property type="project" value="UniProtKB-EC"/>
</dbReference>
<dbReference type="InterPro" id="IPR008928">
    <property type="entry name" value="6-hairpin_glycosidase_sf"/>
</dbReference>
<dbReference type="InterPro" id="IPR012341">
    <property type="entry name" value="6hp_glycosidase-like_sf"/>
</dbReference>
<dbReference type="Pfam" id="PF08531">
    <property type="entry name" value="Bac_rhamnosid_N"/>
    <property type="match status" value="1"/>
</dbReference>
<dbReference type="Gene3D" id="2.60.40.10">
    <property type="entry name" value="Immunoglobulins"/>
    <property type="match status" value="1"/>
</dbReference>
<dbReference type="RefSeq" id="WP_205110907.1">
    <property type="nucleotide sequence ID" value="NZ_JACJJL010000022.1"/>
</dbReference>
<comment type="catalytic activity">
    <reaction evidence="1">
        <text>Hydrolysis of terminal non-reducing alpha-L-rhamnose residues in alpha-L-rhamnosides.</text>
        <dbReference type="EC" id="3.2.1.40"/>
    </reaction>
</comment>
<dbReference type="InterPro" id="IPR035396">
    <property type="entry name" value="Bac_rhamnosid6H"/>
</dbReference>
<dbReference type="GO" id="GO:0005975">
    <property type="term" value="P:carbohydrate metabolic process"/>
    <property type="evidence" value="ECO:0007669"/>
    <property type="project" value="InterPro"/>
</dbReference>
<evidence type="ECO:0000313" key="9">
    <source>
        <dbReference type="EMBL" id="MBM6662477.1"/>
    </source>
</evidence>
<evidence type="ECO:0000256" key="2">
    <source>
        <dbReference type="ARBA" id="ARBA00012652"/>
    </source>
</evidence>
<keyword evidence="3 9" id="KW-0378">Hydrolase</keyword>
<dbReference type="Gene3D" id="2.60.420.10">
    <property type="entry name" value="Maltose phosphorylase, domain 3"/>
    <property type="match status" value="1"/>
</dbReference>
<feature type="domain" description="Alpha-L-rhamnosidase concanavalin-like" evidence="4">
    <location>
        <begin position="358"/>
        <end position="447"/>
    </location>
</feature>
<evidence type="ECO:0000256" key="1">
    <source>
        <dbReference type="ARBA" id="ARBA00001445"/>
    </source>
</evidence>
<dbReference type="EMBL" id="JACJJL010000022">
    <property type="protein sequence ID" value="MBM6662477.1"/>
    <property type="molecule type" value="Genomic_DNA"/>
</dbReference>
<dbReference type="Pfam" id="PF13088">
    <property type="entry name" value="BNR_2"/>
    <property type="match status" value="1"/>
</dbReference>
<dbReference type="PANTHER" id="PTHR33307:SF6">
    <property type="entry name" value="ALPHA-RHAMNOSIDASE (EUROFUNG)-RELATED"/>
    <property type="match status" value="1"/>
</dbReference>
<dbReference type="InterPro" id="IPR016007">
    <property type="entry name" value="Alpha_rhamnosid"/>
</dbReference>
<dbReference type="Pfam" id="PF05592">
    <property type="entry name" value="Bac_rhamnosid"/>
    <property type="match status" value="1"/>
</dbReference>
<evidence type="ECO:0000259" key="4">
    <source>
        <dbReference type="Pfam" id="PF05592"/>
    </source>
</evidence>
<reference evidence="9 10" key="1">
    <citation type="journal article" date="2021" name="Sci. Rep.">
        <title>The distribution of antibiotic resistance genes in chicken gut microbiota commensals.</title>
        <authorList>
            <person name="Juricova H."/>
            <person name="Matiasovicova J."/>
            <person name="Kubasova T."/>
            <person name="Cejkova D."/>
            <person name="Rychlik I."/>
        </authorList>
    </citation>
    <scope>NUCLEOTIDE SEQUENCE [LARGE SCALE GENOMIC DNA]</scope>
    <source>
        <strain evidence="9 10">An819</strain>
    </source>
</reference>
<dbReference type="Gene3D" id="2.60.120.260">
    <property type="entry name" value="Galactose-binding domain-like"/>
    <property type="match status" value="2"/>
</dbReference>
<dbReference type="Pfam" id="PF17389">
    <property type="entry name" value="Bac_rhamnosid6H"/>
    <property type="match status" value="1"/>
</dbReference>
<dbReference type="InterPro" id="IPR011040">
    <property type="entry name" value="Sialidase"/>
</dbReference>
<evidence type="ECO:0000259" key="5">
    <source>
        <dbReference type="Pfam" id="PF08531"/>
    </source>
</evidence>
<dbReference type="InterPro" id="IPR008902">
    <property type="entry name" value="Rhamnosid_concanavalin"/>
</dbReference>
<dbReference type="Proteomes" id="UP000764045">
    <property type="component" value="Unassembled WGS sequence"/>
</dbReference>
<dbReference type="PANTHER" id="PTHR33307">
    <property type="entry name" value="ALPHA-RHAMNOSIDASE (EUROFUNG)"/>
    <property type="match status" value="1"/>
</dbReference>
<evidence type="ECO:0000256" key="3">
    <source>
        <dbReference type="ARBA" id="ARBA00022801"/>
    </source>
</evidence>
<gene>
    <name evidence="9" type="ORF">H6B30_12070</name>
</gene>
<feature type="domain" description="Sialidase" evidence="6">
    <location>
        <begin position="932"/>
        <end position="1249"/>
    </location>
</feature>
<evidence type="ECO:0000259" key="7">
    <source>
        <dbReference type="Pfam" id="PF17389"/>
    </source>
</evidence>
<sequence>MKTSSRIFSLMAAQLLWLQAMAGVAVGGLLTEGMESPLGLDTATPRFSWAITSDGEGVIQTAYQIEVASDSALLCRGGADLWRTGRVESARQLWVGYGGRRLRSNSRGWWRVRVFTNRGASAWSRPQQFGIGLLGETAWRGRWIGLEQLMPGERRGLHTRLAARYLRREFRLGGKPVRRATAYVAGLGLYRLYVNGREVGARDVLKPAPSDYRKTVYYNAYDVTGCLDTLTAVGIVLGNGRYFPMRQDKPWKTPVFGLPSCRVNIIVEYADGSTQRLVSDESWKVTAAGPIRANNEYDGEEYDARMELGGWTMPGYDDSGWGAARRSAVPTGTLRGQMTPAMAARPSGRARLAGRTGGGVVLDFGRNMAGWVAFVPRGRAGDTIRVRYAERLNADGTLYTANLRDARSEDIYVCSGRDTALWQPSFVYHGFRYVEVEGMDGVGPGAFTAYSVADRMGRQGTFACSDYTLTRVVEAARRGIESNYKGMPVDCPQRNERQPWLGDRTAGSLGESRLFDCGRLYAKWVRDICEAQREDGCIPDVAPAFWNYYTDDVTWPAALPMVCDMLLERQADTLSVSRAYPAMARWMRHIAATYSRDGLITKDKYGDWCVPPESPRLIHSKDPARQTDGTLIATAYAIRCLGLLEKFARLQGLEADAAEWAARRSGMAAAFNRRFLTAKRGTSAVPGHPLYPDSVFYGNNTATANILPLAFGIAPDSLRAEIAKNVVANIVTVNRGRIPTGVIGTSWLLGTLTDNGFADVACMLATNRDYPSWGYMVGRGATTIWELWNGDTADPAMNSGNHVMLLGDLLEWCFGRLAGIGIEAGGSHYRFELARQLLVDSVAASCPTPYGTVSSRWRVDGGRLEWTVEVPCNTTADVCLPGGGTRRVGSGRHRFSVDLPTASAAIAGAEFLYTSAPFAECHAATIAETRRGDLVAAYFGGTKERNPDVCIWVSRKEKGSDRWTEPVLAADGVFELGSADAELAGITDSTTDAAAGPVLPGHGGGVLKRKACWNPVLFEMPDGELWLFFKIGLRVADWTGWVVKSADGGRTWGRREPLPKGFLGPVKNKPVMEGGRLVCGSSTETGGWKLHFEIYDPATGEWTYVGPIAADEAPRTEDTSDVKPIDCIQPSILRLADGRLKVLCRTRNGRLATSESADGGLTWSRVRLTDLPNNQSGTDAVTLADGRHVLVYNDFATLPGTKKGPRTPLSVAISADGEHWSHLLTLEDSPVGEYSYPAVIQGSDGMLHCVYTWRRRRVAYRRIDPDGVQPGRSASVGRR</sequence>
<dbReference type="Pfam" id="PF17390">
    <property type="entry name" value="Bac_rhamnosid_C"/>
    <property type="match status" value="1"/>
</dbReference>
<keyword evidence="10" id="KW-1185">Reference proteome</keyword>
<dbReference type="Pfam" id="PF25788">
    <property type="entry name" value="Ig_Rha78A_N"/>
    <property type="match status" value="1"/>
</dbReference>
<evidence type="ECO:0000313" key="10">
    <source>
        <dbReference type="Proteomes" id="UP000764045"/>
    </source>
</evidence>
<dbReference type="EC" id="3.2.1.40" evidence="2"/>
<dbReference type="Gene3D" id="1.50.10.10">
    <property type="match status" value="1"/>
</dbReference>
<evidence type="ECO:0000259" key="6">
    <source>
        <dbReference type="Pfam" id="PF13088"/>
    </source>
</evidence>
<feature type="domain" description="Alpha-L-rhamnosidase C-terminal" evidence="8">
    <location>
        <begin position="839"/>
        <end position="891"/>
    </location>
</feature>
<dbReference type="AlphaFoldDB" id="A0A938WP16"/>
<evidence type="ECO:0000259" key="8">
    <source>
        <dbReference type="Pfam" id="PF17390"/>
    </source>
</evidence>
<dbReference type="SUPFAM" id="SSF48208">
    <property type="entry name" value="Six-hairpin glycosidases"/>
    <property type="match status" value="1"/>
</dbReference>
<organism evidence="9 10">
    <name type="scientific">Marseilla massiliensis</name>
    <dbReference type="NCBI Taxonomy" id="1841864"/>
    <lineage>
        <taxon>Bacteria</taxon>
        <taxon>Pseudomonadati</taxon>
        <taxon>Bacteroidota</taxon>
        <taxon>Bacteroidia</taxon>
        <taxon>Bacteroidales</taxon>
        <taxon>Prevotellaceae</taxon>
        <taxon>Marseilla</taxon>
    </lineage>
</organism>
<protein>
    <recommendedName>
        <fullName evidence="2">alpha-L-rhamnosidase</fullName>
        <ecNumber evidence="2">3.2.1.40</ecNumber>
    </recommendedName>
</protein>
<proteinExistence type="predicted"/>
<dbReference type="InterPro" id="IPR013737">
    <property type="entry name" value="Bac_rhamnosid_N"/>
</dbReference>
<name>A0A938WP16_9BACT</name>
<dbReference type="InterPro" id="IPR036278">
    <property type="entry name" value="Sialidase_sf"/>
</dbReference>
<dbReference type="InterPro" id="IPR035398">
    <property type="entry name" value="Bac_rhamnosid_C"/>
</dbReference>
<dbReference type="InterPro" id="IPR013783">
    <property type="entry name" value="Ig-like_fold"/>
</dbReference>
<feature type="domain" description="Bacterial alpha-L-rhamnosidase N-terminal" evidence="5">
    <location>
        <begin position="175"/>
        <end position="342"/>
    </location>
</feature>